<accession>S8B5K4</accession>
<evidence type="ECO:0000313" key="1">
    <source>
        <dbReference type="EMBL" id="EPS34143.1"/>
    </source>
</evidence>
<protein>
    <submittedName>
        <fullName evidence="1">Uncharacterized protein</fullName>
    </submittedName>
</protein>
<keyword evidence="2" id="KW-1185">Reference proteome</keyword>
<dbReference type="EMBL" id="KB644415">
    <property type="protein sequence ID" value="EPS34143.1"/>
    <property type="molecule type" value="Genomic_DNA"/>
</dbReference>
<dbReference type="HOGENOM" id="CLU_2758616_0_0_1"/>
<dbReference type="AlphaFoldDB" id="S8B5K4"/>
<organism evidence="1 2">
    <name type="scientific">Penicillium oxalicum (strain 114-2 / CGMCC 5302)</name>
    <name type="common">Penicillium decumbens</name>
    <dbReference type="NCBI Taxonomy" id="933388"/>
    <lineage>
        <taxon>Eukaryota</taxon>
        <taxon>Fungi</taxon>
        <taxon>Dikarya</taxon>
        <taxon>Ascomycota</taxon>
        <taxon>Pezizomycotina</taxon>
        <taxon>Eurotiomycetes</taxon>
        <taxon>Eurotiomycetidae</taxon>
        <taxon>Eurotiales</taxon>
        <taxon>Aspergillaceae</taxon>
        <taxon>Penicillium</taxon>
    </lineage>
</organism>
<dbReference type="Proteomes" id="UP000019376">
    <property type="component" value="Unassembled WGS sequence"/>
</dbReference>
<sequence>MTHTRKFVDYLKAPKTFRGYYYLTYSYTAYDYTRILGDRYESLRREIRGLLVNLIFLETDYIVEILLGRI</sequence>
<name>S8B5K4_PENO1</name>
<gene>
    <name evidence="1" type="ORF">PDE_09105</name>
</gene>
<evidence type="ECO:0000313" key="2">
    <source>
        <dbReference type="Proteomes" id="UP000019376"/>
    </source>
</evidence>
<proteinExistence type="predicted"/>
<reference evidence="1 2" key="1">
    <citation type="journal article" date="2013" name="PLoS ONE">
        <title>Genomic and secretomic analyses reveal unique features of the lignocellulolytic enzyme system of Penicillium decumbens.</title>
        <authorList>
            <person name="Liu G."/>
            <person name="Zhang L."/>
            <person name="Wei X."/>
            <person name="Zou G."/>
            <person name="Qin Y."/>
            <person name="Ma L."/>
            <person name="Li J."/>
            <person name="Zheng H."/>
            <person name="Wang S."/>
            <person name="Wang C."/>
            <person name="Xun L."/>
            <person name="Zhao G.-P."/>
            <person name="Zhou Z."/>
            <person name="Qu Y."/>
        </authorList>
    </citation>
    <scope>NUCLEOTIDE SEQUENCE [LARGE SCALE GENOMIC DNA]</scope>
    <source>
        <strain evidence="2">114-2 / CGMCC 5302</strain>
    </source>
</reference>